<dbReference type="PANTHER" id="PTHR43649">
    <property type="entry name" value="ARABINOSE-BINDING PROTEIN-RELATED"/>
    <property type="match status" value="1"/>
</dbReference>
<dbReference type="EMBL" id="CP009287">
    <property type="protein sequence ID" value="AIQ69320.1"/>
    <property type="molecule type" value="Genomic_DNA"/>
</dbReference>
<protein>
    <submittedName>
        <fullName evidence="3">Sugar transporter</fullName>
    </submittedName>
</protein>
<dbReference type="AlphaFoldDB" id="A0A089MAC5"/>
<dbReference type="PANTHER" id="PTHR43649:SF14">
    <property type="entry name" value="BLR3389 PROTEIN"/>
    <property type="match status" value="1"/>
</dbReference>
<keyword evidence="3" id="KW-0813">Transport</keyword>
<dbReference type="PROSITE" id="PS51257">
    <property type="entry name" value="PROKAR_LIPOPROTEIN"/>
    <property type="match status" value="1"/>
</dbReference>
<evidence type="ECO:0000256" key="1">
    <source>
        <dbReference type="SAM" id="MobiDB-lite"/>
    </source>
</evidence>
<accession>A0A089MAC5</accession>
<dbReference type="STRING" id="189425.PGRAT_18060"/>
<dbReference type="KEGG" id="pgm:PGRAT_18060"/>
<dbReference type="Pfam" id="PF13416">
    <property type="entry name" value="SBP_bac_8"/>
    <property type="match status" value="1"/>
</dbReference>
<dbReference type="InterPro" id="IPR050490">
    <property type="entry name" value="Bact_solute-bd_prot1"/>
</dbReference>
<evidence type="ECO:0000313" key="4">
    <source>
        <dbReference type="Proteomes" id="UP000029500"/>
    </source>
</evidence>
<dbReference type="CDD" id="cd14748">
    <property type="entry name" value="PBP2_UgpB"/>
    <property type="match status" value="1"/>
</dbReference>
<proteinExistence type="predicted"/>
<feature type="region of interest" description="Disordered" evidence="1">
    <location>
        <begin position="35"/>
        <end position="59"/>
    </location>
</feature>
<dbReference type="HOGENOM" id="CLU_031285_10_0_9"/>
<keyword evidence="2" id="KW-0732">Signal</keyword>
<evidence type="ECO:0000256" key="2">
    <source>
        <dbReference type="SAM" id="SignalP"/>
    </source>
</evidence>
<feature type="signal peptide" evidence="2">
    <location>
        <begin position="1"/>
        <end position="22"/>
    </location>
</feature>
<name>A0A089MAC5_9BACL</name>
<keyword evidence="3" id="KW-0762">Sugar transport</keyword>
<dbReference type="InterPro" id="IPR006059">
    <property type="entry name" value="SBP"/>
</dbReference>
<sequence length="453" mass="49337">MKKRNTGFLALAFMLSSSLVLGACGSNNNAGGAANGNTGSSPAPSADNSTGGNTKTEGSGEAVNLSFWTLFDGGDGDNMQKLVDEFNKSHPDIKVKNTKLVWAEYYTKLITAVGNGNGPDIGISHTSRLPDLINQGVVTGLDTVAGEAGVDWATFNQNLLDATVVDGKHYAVPIDTHPFIMYYNKKLLKEAGLLGDDGKPVLEQSADGFLAFLKTLKEKLPAKTTPFALSNSNDDPYRLWWALYSQLGGNDLVSDDLKKAEIDKAKGIQAAEYIQKLFTEGYIKKNDPDFYKNFQSGTAATMMTGVWATGTWETTKGLEFGAMPIPKLFGQEATWGDSHTIILPLTKSEDPAKRKAALIFADYVAENGQIWAKAGHIPSKPSVLEKQEYKDMPYRSDYAAVASTVKFNKPSTKTWQIRDNVSFKILNEVWANKMKPAEAMDKMEAGVQKELDK</sequence>
<keyword evidence="4" id="KW-1185">Reference proteome</keyword>
<dbReference type="RefSeq" id="WP_025704719.1">
    <property type="nucleotide sequence ID" value="NZ_CP009287.1"/>
</dbReference>
<dbReference type="SUPFAM" id="SSF53850">
    <property type="entry name" value="Periplasmic binding protein-like II"/>
    <property type="match status" value="1"/>
</dbReference>
<feature type="compositionally biased region" description="Polar residues" evidence="1">
    <location>
        <begin position="46"/>
        <end position="57"/>
    </location>
</feature>
<gene>
    <name evidence="3" type="ORF">PGRAT_18060</name>
</gene>
<dbReference type="Gene3D" id="3.40.190.10">
    <property type="entry name" value="Periplasmic binding protein-like II"/>
    <property type="match status" value="1"/>
</dbReference>
<dbReference type="Proteomes" id="UP000029500">
    <property type="component" value="Chromosome"/>
</dbReference>
<dbReference type="eggNOG" id="COG1653">
    <property type="taxonomic scope" value="Bacteria"/>
</dbReference>
<feature type="chain" id="PRO_5038366793" evidence="2">
    <location>
        <begin position="23"/>
        <end position="453"/>
    </location>
</feature>
<evidence type="ECO:0000313" key="3">
    <source>
        <dbReference type="EMBL" id="AIQ69320.1"/>
    </source>
</evidence>
<organism evidence="3 4">
    <name type="scientific">Paenibacillus graminis</name>
    <dbReference type="NCBI Taxonomy" id="189425"/>
    <lineage>
        <taxon>Bacteria</taxon>
        <taxon>Bacillati</taxon>
        <taxon>Bacillota</taxon>
        <taxon>Bacilli</taxon>
        <taxon>Bacillales</taxon>
        <taxon>Paenibacillaceae</taxon>
        <taxon>Paenibacillus</taxon>
    </lineage>
</organism>
<reference evidence="3 4" key="1">
    <citation type="submission" date="2014-08" db="EMBL/GenBank/DDBJ databases">
        <title>Comparative genomics of the Paenibacillus odorifer group.</title>
        <authorList>
            <person name="den Bakker H.C."/>
            <person name="Tsai Y.-C."/>
            <person name="Martin N."/>
            <person name="Korlach J."/>
            <person name="Wiedmann M."/>
        </authorList>
    </citation>
    <scope>NUCLEOTIDE SEQUENCE [LARGE SCALE GENOMIC DNA]</scope>
    <source>
        <strain evidence="3 4">DSM 15220</strain>
    </source>
</reference>